<organism evidence="13 14">
    <name type="scientific">Sporolactobacillus spathodeae</name>
    <dbReference type="NCBI Taxonomy" id="1465502"/>
    <lineage>
        <taxon>Bacteria</taxon>
        <taxon>Bacillati</taxon>
        <taxon>Bacillota</taxon>
        <taxon>Bacilli</taxon>
        <taxon>Bacillales</taxon>
        <taxon>Sporolactobacillaceae</taxon>
        <taxon>Sporolactobacillus</taxon>
    </lineage>
</organism>
<feature type="domain" description="ABC3 transporter permease C-terminal" evidence="12">
    <location>
        <begin position="240"/>
        <end position="351"/>
    </location>
</feature>
<evidence type="ECO:0000313" key="13">
    <source>
        <dbReference type="EMBL" id="MBM7656833.1"/>
    </source>
</evidence>
<keyword evidence="6" id="KW-1003">Cell membrane</keyword>
<feature type="transmembrane region" description="Helical" evidence="11">
    <location>
        <begin position="240"/>
        <end position="260"/>
    </location>
</feature>
<keyword evidence="7 11" id="KW-0812">Transmembrane</keyword>
<reference evidence="13 14" key="1">
    <citation type="submission" date="2021-01" db="EMBL/GenBank/DDBJ databases">
        <title>Genomic Encyclopedia of Type Strains, Phase IV (KMG-IV): sequencing the most valuable type-strain genomes for metagenomic binning, comparative biology and taxonomic classification.</title>
        <authorList>
            <person name="Goeker M."/>
        </authorList>
    </citation>
    <scope>NUCLEOTIDE SEQUENCE [LARGE SCALE GENOMIC DNA]</scope>
    <source>
        <strain evidence="13 14">DSM 100968</strain>
    </source>
</reference>
<name>A0ABS2Q530_9BACL</name>
<feature type="transmembrane region" description="Helical" evidence="11">
    <location>
        <begin position="280"/>
        <end position="311"/>
    </location>
</feature>
<keyword evidence="5" id="KW-0813">Transport</keyword>
<dbReference type="EMBL" id="JAFBEV010000002">
    <property type="protein sequence ID" value="MBM7656833.1"/>
    <property type="molecule type" value="Genomic_DNA"/>
</dbReference>
<gene>
    <name evidence="13" type="ORF">JOC27_000270</name>
</gene>
<comment type="similarity">
    <text evidence="2">Belongs to the ABC-4 integral membrane protein family. HrtB subfamily.</text>
</comment>
<proteinExistence type="inferred from homology"/>
<dbReference type="InterPro" id="IPR003838">
    <property type="entry name" value="ABC3_permease_C"/>
</dbReference>
<evidence type="ECO:0000256" key="10">
    <source>
        <dbReference type="ARBA" id="ARBA00024973"/>
    </source>
</evidence>
<evidence type="ECO:0000256" key="3">
    <source>
        <dbReference type="ARBA" id="ARBA00011131"/>
    </source>
</evidence>
<dbReference type="InterPro" id="IPR051125">
    <property type="entry name" value="ABC-4/HrtB_transporter"/>
</dbReference>
<comment type="caution">
    <text evidence="13">The sequence shown here is derived from an EMBL/GenBank/DDBJ whole genome shotgun (WGS) entry which is preliminary data.</text>
</comment>
<evidence type="ECO:0000256" key="11">
    <source>
        <dbReference type="SAM" id="Phobius"/>
    </source>
</evidence>
<evidence type="ECO:0000256" key="4">
    <source>
        <dbReference type="ARBA" id="ARBA00016962"/>
    </source>
</evidence>
<keyword evidence="14" id="KW-1185">Reference proteome</keyword>
<evidence type="ECO:0000256" key="9">
    <source>
        <dbReference type="ARBA" id="ARBA00023136"/>
    </source>
</evidence>
<comment type="subunit">
    <text evidence="3">The complex is composed of two ATP-binding proteins (HrtA), two transmembrane proteins (HrtB) and a solute-binding protein.</text>
</comment>
<dbReference type="Proteomes" id="UP000823201">
    <property type="component" value="Unassembled WGS sequence"/>
</dbReference>
<dbReference type="RefSeq" id="WP_205005198.1">
    <property type="nucleotide sequence ID" value="NZ_CBCRXA010000002.1"/>
</dbReference>
<evidence type="ECO:0000256" key="1">
    <source>
        <dbReference type="ARBA" id="ARBA00004651"/>
    </source>
</evidence>
<evidence type="ECO:0000259" key="12">
    <source>
        <dbReference type="Pfam" id="PF02687"/>
    </source>
</evidence>
<accession>A0ABS2Q530</accession>
<feature type="transmembrane region" description="Helical" evidence="11">
    <location>
        <begin position="323"/>
        <end position="343"/>
    </location>
</feature>
<sequence length="357" mass="38599">MFLAWNEMKSAKLRFLLIIGVLTLMSYLVFLLSGLANGLAELNREAVDQWGADAIVLSDESNINLPQSSMTIQAAQNISAKDKAQIAQILLVARKSGTKIKESVAITGIQKDQFLMPKISEGRAFTTNNEVVADDSLKADGLKIGDQLNISSSNQKLIIVGFTKNAKFNAASVLYTTQSTVQKIKYGKANASGKGLINGVVLRDPNFAHLKVNSKLKLTPIETFIENMPGYTPQKISLDFMIYFLFVIVSVTIGIFLYVLTIQKVSIFGVMKAQGISSGFLIRSVMAQTFLLALFGVVVGFVLTTITGLFLPAAVPIQLNLPALLVYGLIFILVATLGSLFSVQTIVKIDPVQAIGG</sequence>
<evidence type="ECO:0000256" key="7">
    <source>
        <dbReference type="ARBA" id="ARBA00022692"/>
    </source>
</evidence>
<evidence type="ECO:0000313" key="14">
    <source>
        <dbReference type="Proteomes" id="UP000823201"/>
    </source>
</evidence>
<evidence type="ECO:0000256" key="8">
    <source>
        <dbReference type="ARBA" id="ARBA00022989"/>
    </source>
</evidence>
<protein>
    <recommendedName>
        <fullName evidence="4">Putative hemin transport system permease protein HrtB</fullName>
    </recommendedName>
</protein>
<evidence type="ECO:0000256" key="6">
    <source>
        <dbReference type="ARBA" id="ARBA00022475"/>
    </source>
</evidence>
<dbReference type="Pfam" id="PF02687">
    <property type="entry name" value="FtsX"/>
    <property type="match status" value="1"/>
</dbReference>
<dbReference type="PANTHER" id="PTHR43738">
    <property type="entry name" value="ABC TRANSPORTER, MEMBRANE PROTEIN"/>
    <property type="match status" value="1"/>
</dbReference>
<evidence type="ECO:0000256" key="2">
    <source>
        <dbReference type="ARBA" id="ARBA00008697"/>
    </source>
</evidence>
<comment type="function">
    <text evidence="10">Part of the ABC transporter complex hrt involved in hemin import. Responsible for the translocation of the substrate across the membrane.</text>
</comment>
<keyword evidence="9 11" id="KW-0472">Membrane</keyword>
<keyword evidence="8 11" id="KW-1133">Transmembrane helix</keyword>
<evidence type="ECO:0000256" key="5">
    <source>
        <dbReference type="ARBA" id="ARBA00022448"/>
    </source>
</evidence>
<dbReference type="PANTHER" id="PTHR43738:SF1">
    <property type="entry name" value="HEMIN TRANSPORT SYSTEM PERMEASE PROTEIN HRTB-RELATED"/>
    <property type="match status" value="1"/>
</dbReference>
<comment type="subcellular location">
    <subcellularLocation>
        <location evidence="1">Cell membrane</location>
        <topology evidence="1">Multi-pass membrane protein</topology>
    </subcellularLocation>
</comment>